<sequence length="68" mass="7493">MDNKRSRFTWLGGTVVLLVLGVIFGLILQNVWLGISIAIFVSLIWLIAVQSRRGGNQGVNDESHGQEV</sequence>
<dbReference type="EMBL" id="QUAB01000044">
    <property type="protein sequence ID" value="REJ04961.1"/>
    <property type="molecule type" value="Genomic_DNA"/>
</dbReference>
<feature type="transmembrane region" description="Helical" evidence="1">
    <location>
        <begin position="31"/>
        <end position="49"/>
    </location>
</feature>
<keyword evidence="1" id="KW-1133">Transmembrane helix</keyword>
<dbReference type="RefSeq" id="WP_116242565.1">
    <property type="nucleotide sequence ID" value="NZ_QUAB01000044.1"/>
</dbReference>
<dbReference type="OrthoDB" id="5076084at2"/>
<name>A0A371NRY2_9MICO</name>
<reference evidence="2 3" key="1">
    <citation type="submission" date="2018-08" db="EMBL/GenBank/DDBJ databases">
        <title>Isolation, diversity and antifungal activity of Actinobacteria from cow dung.</title>
        <authorList>
            <person name="Ling L."/>
        </authorList>
    </citation>
    <scope>NUCLEOTIDE SEQUENCE [LARGE SCALE GENOMIC DNA]</scope>
    <source>
        <strain evidence="2 3">NEAU-LLE</strain>
    </source>
</reference>
<keyword evidence="3" id="KW-1185">Reference proteome</keyword>
<proteinExistence type="predicted"/>
<dbReference type="AlphaFoldDB" id="A0A371NRY2"/>
<accession>A0A371NRY2</accession>
<gene>
    <name evidence="2" type="ORF">DY023_11960</name>
</gene>
<feature type="transmembrane region" description="Helical" evidence="1">
    <location>
        <begin position="7"/>
        <end position="25"/>
    </location>
</feature>
<dbReference type="Proteomes" id="UP000262172">
    <property type="component" value="Unassembled WGS sequence"/>
</dbReference>
<keyword evidence="1" id="KW-0472">Membrane</keyword>
<organism evidence="2 3">
    <name type="scientific">Microbacterium bovistercoris</name>
    <dbReference type="NCBI Taxonomy" id="2293570"/>
    <lineage>
        <taxon>Bacteria</taxon>
        <taxon>Bacillati</taxon>
        <taxon>Actinomycetota</taxon>
        <taxon>Actinomycetes</taxon>
        <taxon>Micrococcales</taxon>
        <taxon>Microbacteriaceae</taxon>
        <taxon>Microbacterium</taxon>
    </lineage>
</organism>
<evidence type="ECO:0000256" key="1">
    <source>
        <dbReference type="SAM" id="Phobius"/>
    </source>
</evidence>
<comment type="caution">
    <text evidence="2">The sequence shown here is derived from an EMBL/GenBank/DDBJ whole genome shotgun (WGS) entry which is preliminary data.</text>
</comment>
<evidence type="ECO:0000313" key="2">
    <source>
        <dbReference type="EMBL" id="REJ04961.1"/>
    </source>
</evidence>
<evidence type="ECO:0000313" key="3">
    <source>
        <dbReference type="Proteomes" id="UP000262172"/>
    </source>
</evidence>
<keyword evidence="1" id="KW-0812">Transmembrane</keyword>
<protein>
    <submittedName>
        <fullName evidence="2">Uncharacterized protein</fullName>
    </submittedName>
</protein>